<keyword evidence="4 6" id="KW-0472">Membrane</keyword>
<evidence type="ECO:0000313" key="9">
    <source>
        <dbReference type="Proteomes" id="UP000054562"/>
    </source>
</evidence>
<dbReference type="PANTHER" id="PTHR12893">
    <property type="entry name" value="GOLGI REASSEMBLY STACKING PROTEIN GRASP"/>
    <property type="match status" value="1"/>
</dbReference>
<feature type="transmembrane region" description="Helical" evidence="6">
    <location>
        <begin position="9"/>
        <end position="26"/>
    </location>
</feature>
<name>A0A0L1IEA7_PLAFA</name>
<feature type="domain" description="PDZ GRASP-type" evidence="7">
    <location>
        <begin position="21"/>
        <end position="114"/>
    </location>
</feature>
<dbReference type="Gene3D" id="2.30.42.10">
    <property type="match status" value="2"/>
</dbReference>
<evidence type="ECO:0000256" key="6">
    <source>
        <dbReference type="SAM" id="Phobius"/>
    </source>
</evidence>
<dbReference type="GO" id="GO:0000139">
    <property type="term" value="C:Golgi membrane"/>
    <property type="evidence" value="ECO:0007669"/>
    <property type="project" value="UniProtKB-SubCell"/>
</dbReference>
<proteinExistence type="predicted"/>
<reference evidence="9" key="1">
    <citation type="submission" date="2015-07" db="EMBL/GenBank/DDBJ databases">
        <title>Annotation of Plasmodium falciparum IGH-CR14.</title>
        <authorList>
            <consortium name="The Broad Institute Genome Sequencing Platform"/>
            <person name="Volkman S.K."/>
            <person name="Neafsey D.E."/>
            <person name="Dash A.P."/>
            <person name="Chitnis C.E."/>
            <person name="Hartl D.L."/>
            <person name="Young S.K."/>
            <person name="Zeng Q."/>
            <person name="Koehrsen M."/>
            <person name="Alvarado L."/>
            <person name="Berlin A."/>
            <person name="Borenstein D."/>
            <person name="Chapman S.B."/>
            <person name="Chen Z."/>
            <person name="Engels R."/>
            <person name="Freedman E."/>
            <person name="Gellesch M."/>
            <person name="Goldberg J."/>
            <person name="Griggs A."/>
            <person name="Gujja S."/>
            <person name="Heilman E.R."/>
            <person name="Heiman D.I."/>
            <person name="Howarth C."/>
            <person name="Jen D."/>
            <person name="Larson L."/>
            <person name="Mehta T."/>
            <person name="Neiman D."/>
            <person name="Park D."/>
            <person name="Pearson M."/>
            <person name="Roberts A."/>
            <person name="Saif S."/>
            <person name="Shea T."/>
            <person name="Shenoy N."/>
            <person name="Sisk P."/>
            <person name="Stolte C."/>
            <person name="Sykes S."/>
            <person name="Walk T."/>
            <person name="White J."/>
            <person name="Yandava C."/>
            <person name="Haas B."/>
            <person name="Henn M.R."/>
            <person name="Nusbaum C."/>
            <person name="Birren B."/>
        </authorList>
    </citation>
    <scope>NUCLEOTIDE SEQUENCE [LARGE SCALE GENOMIC DNA]</scope>
    <source>
        <strain evidence="9">IGH-CR14</strain>
    </source>
</reference>
<gene>
    <name evidence="8" type="ORF">PFMG_03975</name>
</gene>
<dbReference type="Proteomes" id="UP000054562">
    <property type="component" value="Unassembled WGS sequence"/>
</dbReference>
<keyword evidence="6" id="KW-0812">Transmembrane</keyword>
<feature type="region of interest" description="Disordered" evidence="5">
    <location>
        <begin position="281"/>
        <end position="300"/>
    </location>
</feature>
<dbReference type="GO" id="GO:0007030">
    <property type="term" value="P:Golgi organization"/>
    <property type="evidence" value="ECO:0007669"/>
    <property type="project" value="TreeGrafter"/>
</dbReference>
<protein>
    <submittedName>
        <fullName evidence="8">Golgi perepheral membrane protein p65</fullName>
    </submittedName>
</protein>
<reference evidence="9" key="2">
    <citation type="submission" date="2015-07" db="EMBL/GenBank/DDBJ databases">
        <title>The genome sequence of Plasmodium falciparum IGH-CR14.</title>
        <authorList>
            <consortium name="The Broad Institute Genome Sequencing Platform"/>
            <person name="Volkman S.K."/>
            <person name="Neafsey D.E."/>
            <person name="Dash A.P."/>
            <person name="Chitnis C.E."/>
            <person name="Hartl D.L."/>
            <person name="Young S.K."/>
            <person name="Kodira C.D."/>
            <person name="Zeng Q."/>
            <person name="Koehrsen M."/>
            <person name="Godfrey P."/>
            <person name="Alvarado L."/>
            <person name="Berlin A."/>
            <person name="Borenstein D."/>
            <person name="Chen Z."/>
            <person name="Engels R."/>
            <person name="Freedman E."/>
            <person name="Gellesch M."/>
            <person name="Goldberg J."/>
            <person name="Griggs A."/>
            <person name="Gujja S."/>
            <person name="Heiman D."/>
            <person name="Hepburn T."/>
            <person name="Howarth C."/>
            <person name="Jen D."/>
            <person name="Larson L."/>
            <person name="Lewis B."/>
            <person name="Mehta T."/>
            <person name="Park D."/>
            <person name="Pearson M."/>
            <person name="Roberts A."/>
            <person name="Saif S."/>
            <person name="Shea T."/>
            <person name="Shenoy N."/>
            <person name="Sisk P."/>
            <person name="Stolte C."/>
            <person name="Sykes S."/>
            <person name="Walk T."/>
            <person name="White J."/>
            <person name="Yandava C."/>
            <person name="Wirth D.F."/>
            <person name="Nusbaum C."/>
            <person name="Birren B."/>
        </authorList>
    </citation>
    <scope>NUCLEOTIDE SEQUENCE [LARGE SCALE GENOMIC DNA]</scope>
    <source>
        <strain evidence="9">IGH-CR14</strain>
    </source>
</reference>
<accession>A0A0L1IEA7</accession>
<dbReference type="EMBL" id="GG665398">
    <property type="protein sequence ID" value="KNG77862.1"/>
    <property type="molecule type" value="Genomic_DNA"/>
</dbReference>
<keyword evidence="2" id="KW-0677">Repeat</keyword>
<dbReference type="InterPro" id="IPR024958">
    <property type="entry name" value="GRASP_PDZ"/>
</dbReference>
<evidence type="ECO:0000259" key="7">
    <source>
        <dbReference type="PROSITE" id="PS51865"/>
    </source>
</evidence>
<evidence type="ECO:0000313" key="8">
    <source>
        <dbReference type="EMBL" id="KNG77862.1"/>
    </source>
</evidence>
<evidence type="ECO:0000256" key="5">
    <source>
        <dbReference type="SAM" id="MobiDB-lite"/>
    </source>
</evidence>
<evidence type="ECO:0000256" key="1">
    <source>
        <dbReference type="ARBA" id="ARBA00004394"/>
    </source>
</evidence>
<feature type="compositionally biased region" description="Low complexity" evidence="5">
    <location>
        <begin position="336"/>
        <end position="349"/>
    </location>
</feature>
<dbReference type="Pfam" id="PF04495">
    <property type="entry name" value="GRASP55_65"/>
    <property type="match status" value="1"/>
</dbReference>
<dbReference type="OrthoDB" id="3318at2759"/>
<evidence type="ECO:0000256" key="3">
    <source>
        <dbReference type="ARBA" id="ARBA00023034"/>
    </source>
</evidence>
<feature type="region of interest" description="Disordered" evidence="5">
    <location>
        <begin position="331"/>
        <end position="353"/>
    </location>
</feature>
<comment type="subcellular location">
    <subcellularLocation>
        <location evidence="1">Golgi apparatus membrane</location>
    </subcellularLocation>
</comment>
<evidence type="ECO:0000256" key="4">
    <source>
        <dbReference type="ARBA" id="ARBA00023136"/>
    </source>
</evidence>
<sequence>MFIHMYNTYCLYIMLLSYLFIGYRILRISENSPCSNVGLEIFFDYIIQIDDLKLLDSSKRTYDNFIEKIKLHENKELTLDIYNCRYDKIKKVKVIPGKWEGNGLLGIHISYEFLNALNEGVRILEILENSPAYQSQLIEYEDFIIGYDKGIFRNQDEFMSYINMNNIIKENSHDKKVLFNTILYVYNYKHENIRKVQIQLNDSWGGKGLLGCNVATGYLHKIPPCQIKDKEEKENINLKESFSSSHIKNNESESNNYKKEHMDITKVNDLEIVLLNDSVGKNTNNINNTESNEKDSTNIIPLWKNEAEKSGREDKNYINSQDVELNHDNNIKYMKNDSNSNSHSSNGSSKTLEVDMDNNAETINYDDKFSYELKSTLDDQPEEDMHEIKKENFQNEQVILEDIKREEPNNSQEIKNEIDTYNFKNEDIKDEIHIIKPEPINTDNDKTSRLVESYSDYVKKMTIYSKEMNEIYESMNKNSEILNSIKMNATFNYVNDNNNNNNNNVLNVDKRVNTEEYKNVDSQEIPILINPYENTTILNSSKMDNITKGTYINNKNDDIYSNENVQHFHEPSFNYVHDVRKNI</sequence>
<dbReference type="PANTHER" id="PTHR12893:SF0">
    <property type="entry name" value="GRASP65"/>
    <property type="match status" value="1"/>
</dbReference>
<dbReference type="SUPFAM" id="SSF50156">
    <property type="entry name" value="PDZ domain-like"/>
    <property type="match status" value="1"/>
</dbReference>
<keyword evidence="3" id="KW-0333">Golgi apparatus</keyword>
<dbReference type="FunFam" id="2.30.42.10:FF:000222">
    <property type="entry name" value="Golgi re-assembly stacking protein 1"/>
    <property type="match status" value="1"/>
</dbReference>
<evidence type="ECO:0000256" key="2">
    <source>
        <dbReference type="ARBA" id="ARBA00022737"/>
    </source>
</evidence>
<dbReference type="InterPro" id="IPR036034">
    <property type="entry name" value="PDZ_sf"/>
</dbReference>
<organism evidence="8 9">
    <name type="scientific">Plasmodium falciparum IGH-CR14</name>
    <dbReference type="NCBI Taxonomy" id="580059"/>
    <lineage>
        <taxon>Eukaryota</taxon>
        <taxon>Sar</taxon>
        <taxon>Alveolata</taxon>
        <taxon>Apicomplexa</taxon>
        <taxon>Aconoidasida</taxon>
        <taxon>Haemosporida</taxon>
        <taxon>Plasmodiidae</taxon>
        <taxon>Plasmodium</taxon>
        <taxon>Plasmodium (Laverania)</taxon>
    </lineage>
</organism>
<dbReference type="AlphaFoldDB" id="A0A0L1IEA7"/>
<dbReference type="PROSITE" id="PS51865">
    <property type="entry name" value="PDZ_GRASP"/>
    <property type="match status" value="2"/>
</dbReference>
<feature type="domain" description="PDZ GRASP-type" evidence="7">
    <location>
        <begin position="119"/>
        <end position="219"/>
    </location>
</feature>
<keyword evidence="6" id="KW-1133">Transmembrane helix</keyword>
<dbReference type="InterPro" id="IPR007583">
    <property type="entry name" value="GRASP55_65"/>
</dbReference>